<comment type="similarity">
    <text evidence="1 3">Belongs to the glycosyl hydrolase 57 family.</text>
</comment>
<reference evidence="6" key="1">
    <citation type="journal article" date="2011" name="MBio">
        <title>Novel metabolic attributes of the genus Cyanothece, comprising a group of unicellular nitrogen-fixing Cyanobacteria.</title>
        <authorList>
            <person name="Bandyopadhyay A."/>
            <person name="Elvitigala T."/>
            <person name="Welsh E."/>
            <person name="Stockel J."/>
            <person name="Liberton M."/>
            <person name="Min H."/>
            <person name="Sherman L.A."/>
            <person name="Pakrasi H.B."/>
        </authorList>
    </citation>
    <scope>NUCLEOTIDE SEQUENCE [LARGE SCALE GENOMIC DNA]</scope>
    <source>
        <strain evidence="6">PCC 8801</strain>
    </source>
</reference>
<dbReference type="InterPro" id="IPR052046">
    <property type="entry name" value="GH57_Enzymes"/>
</dbReference>
<dbReference type="SUPFAM" id="SSF88713">
    <property type="entry name" value="Glycoside hydrolase/deacetylase"/>
    <property type="match status" value="1"/>
</dbReference>
<evidence type="ECO:0000256" key="2">
    <source>
        <dbReference type="ARBA" id="ARBA00023277"/>
    </source>
</evidence>
<keyword evidence="6" id="KW-1185">Reference proteome</keyword>
<dbReference type="Pfam" id="PF03065">
    <property type="entry name" value="Glyco_hydro_57"/>
    <property type="match status" value="1"/>
</dbReference>
<dbReference type="CAZy" id="GH57">
    <property type="family name" value="Glycoside Hydrolase Family 57"/>
</dbReference>
<dbReference type="Gene3D" id="3.20.110.10">
    <property type="entry name" value="Glycoside hydrolase 38, N terminal domain"/>
    <property type="match status" value="1"/>
</dbReference>
<evidence type="ECO:0000259" key="4">
    <source>
        <dbReference type="Pfam" id="PF03065"/>
    </source>
</evidence>
<dbReference type="eggNOG" id="COG1449">
    <property type="taxonomic scope" value="Bacteria"/>
</dbReference>
<evidence type="ECO:0000313" key="6">
    <source>
        <dbReference type="Proteomes" id="UP000008204"/>
    </source>
</evidence>
<dbReference type="PANTHER" id="PTHR36306:SF1">
    <property type="entry name" value="ALPHA-AMYLASE-RELATED"/>
    <property type="match status" value="1"/>
</dbReference>
<evidence type="ECO:0000256" key="3">
    <source>
        <dbReference type="RuleBase" id="RU361196"/>
    </source>
</evidence>
<gene>
    <name evidence="5" type="ordered locus">PCC8801_3153</name>
</gene>
<dbReference type="OrthoDB" id="9759321at2"/>
<keyword evidence="2 3" id="KW-0119">Carbohydrate metabolism</keyword>
<dbReference type="STRING" id="41431.PCC8801_3153"/>
<dbReference type="AlphaFoldDB" id="B7JXE4"/>
<dbReference type="PANTHER" id="PTHR36306">
    <property type="entry name" value="ALPHA-AMYLASE-RELATED-RELATED"/>
    <property type="match status" value="1"/>
</dbReference>
<dbReference type="KEGG" id="cyp:PCC8801_3153"/>
<dbReference type="InterPro" id="IPR027291">
    <property type="entry name" value="Glyco_hydro_38_N_sf"/>
</dbReference>
<organism evidence="5 6">
    <name type="scientific">Rippkaea orientalis (strain PCC 8801 / RF-1)</name>
    <name type="common">Cyanothece sp. (strain PCC 8801)</name>
    <dbReference type="NCBI Taxonomy" id="41431"/>
    <lineage>
        <taxon>Bacteria</taxon>
        <taxon>Bacillati</taxon>
        <taxon>Cyanobacteriota</taxon>
        <taxon>Cyanophyceae</taxon>
        <taxon>Oscillatoriophycideae</taxon>
        <taxon>Chroococcales</taxon>
        <taxon>Aphanothecaceae</taxon>
        <taxon>Rippkaea</taxon>
        <taxon>Rippkaea orientalis</taxon>
    </lineage>
</organism>
<dbReference type="CDD" id="cd00241">
    <property type="entry name" value="DOMON_like"/>
    <property type="match status" value="1"/>
</dbReference>
<evidence type="ECO:0000256" key="1">
    <source>
        <dbReference type="ARBA" id="ARBA00006821"/>
    </source>
</evidence>
<dbReference type="RefSeq" id="WP_012596393.1">
    <property type="nucleotide sequence ID" value="NC_011726.1"/>
</dbReference>
<sequence>MAYPLYVALIWHHHQPWYKSPEAIADPTGQYRMPWVRLHGVKDYLDLVLILEDYPQLHQTINLVPSLILQLEEYGQGKAIDPHMTLTLTPEQKLTGQQKETIIDNFFHANHRTVIDPYPRYRQLYEQKQEKGRKWCLENWSSQDYGDLLAWHNLAWIDPLFRERDRQIQTWFDKGKGFTLSDRQAILKKHQEIIRQILPQHRKMQDTGQLELITSPYTHPILPLLADSHAGRVAIPEMALPDRRFQWSQDIPRHLRKGRKVYSDQFGREPRGLWPSEQSVSPAILPHIAQAKFKWICSDEAVLGSSLKHFFHRDETGNLYQPEILYRPYRLQTLYGDLAIVFRDHRLSDLVGFTYGGMDSRYAVSDFMGHLDAIARSLIEQQGTHETTLNHPWLVTIALDGENCWEHYPEDGLPFLRELYKRLSEDQDIQLVTVSEFLQQFPPTEIIPTESLHSGSWIDGSFSSWIGDPVKNKAWDLLNAARQTLAKHPEATEENNPEVWEALLAAEGSDWFWWFGEGHSSNEDALFDQLFREHLRSVYHALNESIPRELYQPLEDHAHVGDRPPEGFIQPVIDGYGDEQDWEKAGRIEIGGARGTMHKASLVQRLLYGSNHLNFYLRFDFKKGVKPGKELANELHLFWYYPNIPVYTSPVPLANVPQQTPVNYLFHHHLGINLMTESCWMQEANANHSWHSKSSRINIAFSQCLEVSIPWADLHKKPGSSLHLIAILADHGKFRDYLPENNLIMLQIP</sequence>
<dbReference type="CDD" id="cd10796">
    <property type="entry name" value="GH57N_APU"/>
    <property type="match status" value="1"/>
</dbReference>
<name>B7JXE4_RIPO1</name>
<keyword evidence="5" id="KW-0378">Hydrolase</keyword>
<evidence type="ECO:0000313" key="5">
    <source>
        <dbReference type="EMBL" id="ACK67132.1"/>
    </source>
</evidence>
<dbReference type="Proteomes" id="UP000008204">
    <property type="component" value="Chromosome"/>
</dbReference>
<dbReference type="InterPro" id="IPR011330">
    <property type="entry name" value="Glyco_hydro/deAcase_b/a-brl"/>
</dbReference>
<dbReference type="GO" id="GO:0005975">
    <property type="term" value="P:carbohydrate metabolic process"/>
    <property type="evidence" value="ECO:0007669"/>
    <property type="project" value="InterPro"/>
</dbReference>
<feature type="domain" description="Glycoside hydrolase family 57 N-terminal" evidence="4">
    <location>
        <begin position="8"/>
        <end position="448"/>
    </location>
</feature>
<protein>
    <submittedName>
        <fullName evidence="5">Glycoside hydrolase family 57</fullName>
    </submittedName>
</protein>
<accession>B7JXE4</accession>
<dbReference type="InterPro" id="IPR004300">
    <property type="entry name" value="Glyco_hydro_57_N"/>
</dbReference>
<proteinExistence type="inferred from homology"/>
<dbReference type="HOGENOM" id="CLU_005603_1_0_3"/>
<dbReference type="EMBL" id="CP001287">
    <property type="protein sequence ID" value="ACK67132.1"/>
    <property type="molecule type" value="Genomic_DNA"/>
</dbReference>
<dbReference type="GO" id="GO:0016787">
    <property type="term" value="F:hydrolase activity"/>
    <property type="evidence" value="ECO:0007669"/>
    <property type="project" value="UniProtKB-KW"/>
</dbReference>